<dbReference type="GO" id="GO:0005886">
    <property type="term" value="C:plasma membrane"/>
    <property type="evidence" value="ECO:0007669"/>
    <property type="project" value="TreeGrafter"/>
</dbReference>
<sequence>SKQAQELLQLLDSKPKGLKLEDEVGLLTSSGMLRRTLAQLPFSVSYFVEPKLWVNLVRPLQVRERAAGDMPFWVVAVPNRPQLTGVPIYVELLPDNKFRVHAEAKRGELHQLATGDFVREVLDVNFDQTIAAGDTLRSPLLTVVFRPEPDQLGGQDGRYFFRFNDLNTLVGEYQGRLKVKPTDHESRILELSTQGTVPAKETQFLNTLMATYVQDDLNQKNQIGGKTVSFLDGEIAKLAESRSRAAQDLSDFRTTKSVVDASAQSGMG</sequence>
<dbReference type="InterPro" id="IPR050445">
    <property type="entry name" value="Bact_polysacc_biosynth/exp"/>
</dbReference>
<dbReference type="PANTHER" id="PTHR32309">
    <property type="entry name" value="TYROSINE-PROTEIN KINASE"/>
    <property type="match status" value="1"/>
</dbReference>
<comment type="caution">
    <text evidence="1">The sequence shown here is derived from an EMBL/GenBank/DDBJ whole genome shotgun (WGS) entry which is preliminary data.</text>
</comment>
<feature type="non-terminal residue" evidence="1">
    <location>
        <position position="268"/>
    </location>
</feature>
<evidence type="ECO:0000313" key="1">
    <source>
        <dbReference type="EMBL" id="GFC85011.1"/>
    </source>
</evidence>
<name>A0A699RQK9_TANCI</name>
<gene>
    <name evidence="1" type="ORF">Tci_856981</name>
</gene>
<protein>
    <submittedName>
        <fullName evidence="1">Uncharacterized protein</fullName>
    </submittedName>
</protein>
<dbReference type="GO" id="GO:0004713">
    <property type="term" value="F:protein tyrosine kinase activity"/>
    <property type="evidence" value="ECO:0007669"/>
    <property type="project" value="TreeGrafter"/>
</dbReference>
<dbReference type="AlphaFoldDB" id="A0A699RQK9"/>
<dbReference type="EMBL" id="BKCJ011097677">
    <property type="protein sequence ID" value="GFC85011.1"/>
    <property type="molecule type" value="Genomic_DNA"/>
</dbReference>
<proteinExistence type="predicted"/>
<dbReference type="PANTHER" id="PTHR32309:SF13">
    <property type="entry name" value="FERRIC ENTEROBACTIN TRANSPORT PROTEIN FEPE"/>
    <property type="match status" value="1"/>
</dbReference>
<reference evidence="1" key="1">
    <citation type="journal article" date="2019" name="Sci. Rep.">
        <title>Draft genome of Tanacetum cinerariifolium, the natural source of mosquito coil.</title>
        <authorList>
            <person name="Yamashiro T."/>
            <person name="Shiraishi A."/>
            <person name="Satake H."/>
            <person name="Nakayama K."/>
        </authorList>
    </citation>
    <scope>NUCLEOTIDE SEQUENCE</scope>
</reference>
<feature type="non-terminal residue" evidence="1">
    <location>
        <position position="1"/>
    </location>
</feature>
<accession>A0A699RQK9</accession>
<organism evidence="1">
    <name type="scientific">Tanacetum cinerariifolium</name>
    <name type="common">Dalmatian daisy</name>
    <name type="synonym">Chrysanthemum cinerariifolium</name>
    <dbReference type="NCBI Taxonomy" id="118510"/>
    <lineage>
        <taxon>Eukaryota</taxon>
        <taxon>Viridiplantae</taxon>
        <taxon>Streptophyta</taxon>
        <taxon>Embryophyta</taxon>
        <taxon>Tracheophyta</taxon>
        <taxon>Spermatophyta</taxon>
        <taxon>Magnoliopsida</taxon>
        <taxon>eudicotyledons</taxon>
        <taxon>Gunneridae</taxon>
        <taxon>Pentapetalae</taxon>
        <taxon>asterids</taxon>
        <taxon>campanulids</taxon>
        <taxon>Asterales</taxon>
        <taxon>Asteraceae</taxon>
        <taxon>Asteroideae</taxon>
        <taxon>Anthemideae</taxon>
        <taxon>Anthemidinae</taxon>
        <taxon>Tanacetum</taxon>
    </lineage>
</organism>